<evidence type="ECO:0000259" key="5">
    <source>
        <dbReference type="PROSITE" id="PS50002"/>
    </source>
</evidence>
<dbReference type="InterPro" id="IPR036028">
    <property type="entry name" value="SH3-like_dom_sf"/>
</dbReference>
<keyword evidence="1 2" id="KW-0728">SH3 domain</keyword>
<evidence type="ECO:0000256" key="2">
    <source>
        <dbReference type="PROSITE-ProRule" id="PRU00192"/>
    </source>
</evidence>
<reference evidence="6 7" key="1">
    <citation type="submission" date="2016-08" db="EMBL/GenBank/DDBJ databases">
        <title>Genomes of anaerobic fungi encode conserved fungal cellulosomes for biomass hydrolysis.</title>
        <authorList>
            <consortium name="DOE Joint Genome Institute"/>
            <person name="Haitjema C.H."/>
            <person name="Gilmore S.P."/>
            <person name="Henske J.K."/>
            <person name="Solomon K.V."/>
            <person name="De Groot R."/>
            <person name="Kuo A."/>
            <person name="Mondo S.J."/>
            <person name="Salamov A.A."/>
            <person name="Labutti K."/>
            <person name="Zhao Z."/>
            <person name="Chiniquy J."/>
            <person name="Barry K."/>
            <person name="Brewer H.M."/>
            <person name="Purvine S.O."/>
            <person name="Wright A.T."/>
            <person name="Boxma B."/>
            <person name="Van Alen T."/>
            <person name="Hackstein J.H."/>
            <person name="Baker S.E."/>
            <person name="Grigoriev I.V."/>
            <person name="O'Malley M.A."/>
        </authorList>
    </citation>
    <scope>NUCLEOTIDE SEQUENCE [LARGE SCALE GENOMIC DNA]</scope>
    <source>
        <strain evidence="7">finn</strain>
    </source>
</reference>
<dbReference type="STRING" id="1754191.A0A1Y1VJ98"/>
<dbReference type="SUPFAM" id="SSF50044">
    <property type="entry name" value="SH3-domain"/>
    <property type="match status" value="1"/>
</dbReference>
<keyword evidence="3" id="KW-0812">Transmembrane</keyword>
<reference evidence="6 7" key="2">
    <citation type="submission" date="2016-08" db="EMBL/GenBank/DDBJ databases">
        <title>Pervasive Adenine N6-methylation of Active Genes in Fungi.</title>
        <authorList>
            <consortium name="DOE Joint Genome Institute"/>
            <person name="Mondo S.J."/>
            <person name="Dannebaum R.O."/>
            <person name="Kuo R.C."/>
            <person name="Labutti K."/>
            <person name="Haridas S."/>
            <person name="Kuo A."/>
            <person name="Salamov A."/>
            <person name="Ahrendt S.R."/>
            <person name="Lipzen A."/>
            <person name="Sullivan W."/>
            <person name="Andreopoulos W.B."/>
            <person name="Clum A."/>
            <person name="Lindquist E."/>
            <person name="Daum C."/>
            <person name="Ramamoorthy G.K."/>
            <person name="Gryganskyi A."/>
            <person name="Culley D."/>
            <person name="Magnuson J.K."/>
            <person name="James T.Y."/>
            <person name="O'Malley M.A."/>
            <person name="Stajich J.E."/>
            <person name="Spatafora J.W."/>
            <person name="Visel A."/>
            <person name="Grigoriev I.V."/>
        </authorList>
    </citation>
    <scope>NUCLEOTIDE SEQUENCE [LARGE SCALE GENOMIC DNA]</scope>
    <source>
        <strain evidence="7">finn</strain>
    </source>
</reference>
<evidence type="ECO:0000313" key="6">
    <source>
        <dbReference type="EMBL" id="ORX57122.1"/>
    </source>
</evidence>
<evidence type="ECO:0000313" key="7">
    <source>
        <dbReference type="Proteomes" id="UP000193719"/>
    </source>
</evidence>
<comment type="caution">
    <text evidence="6">The sequence shown here is derived from an EMBL/GenBank/DDBJ whole genome shotgun (WGS) entry which is preliminary data.</text>
</comment>
<keyword evidence="7" id="KW-1185">Reference proteome</keyword>
<dbReference type="OrthoDB" id="2157562at2759"/>
<organism evidence="6 7">
    <name type="scientific">Piromyces finnis</name>
    <dbReference type="NCBI Taxonomy" id="1754191"/>
    <lineage>
        <taxon>Eukaryota</taxon>
        <taxon>Fungi</taxon>
        <taxon>Fungi incertae sedis</taxon>
        <taxon>Chytridiomycota</taxon>
        <taxon>Chytridiomycota incertae sedis</taxon>
        <taxon>Neocallimastigomycetes</taxon>
        <taxon>Neocallimastigales</taxon>
        <taxon>Neocallimastigaceae</taxon>
        <taxon>Piromyces</taxon>
    </lineage>
</organism>
<dbReference type="SMART" id="SM00326">
    <property type="entry name" value="SH3"/>
    <property type="match status" value="1"/>
</dbReference>
<feature type="domain" description="SH3" evidence="5">
    <location>
        <begin position="408"/>
        <end position="469"/>
    </location>
</feature>
<gene>
    <name evidence="6" type="ORF">BCR36DRAFT_409444</name>
</gene>
<evidence type="ECO:0000256" key="3">
    <source>
        <dbReference type="SAM" id="Phobius"/>
    </source>
</evidence>
<feature type="chain" id="PRO_5013208780" description="SH3 domain-containing protein" evidence="4">
    <location>
        <begin position="23"/>
        <end position="469"/>
    </location>
</feature>
<keyword evidence="4" id="KW-0732">Signal</keyword>
<name>A0A1Y1VJ98_9FUNG</name>
<keyword evidence="3" id="KW-1133">Transmembrane helix</keyword>
<feature type="transmembrane region" description="Helical" evidence="3">
    <location>
        <begin position="303"/>
        <end position="325"/>
    </location>
</feature>
<keyword evidence="3" id="KW-0472">Membrane</keyword>
<dbReference type="AlphaFoldDB" id="A0A1Y1VJ98"/>
<proteinExistence type="predicted"/>
<dbReference type="Gene3D" id="2.30.30.40">
    <property type="entry name" value="SH3 Domains"/>
    <property type="match status" value="1"/>
</dbReference>
<evidence type="ECO:0000256" key="4">
    <source>
        <dbReference type="SAM" id="SignalP"/>
    </source>
</evidence>
<evidence type="ECO:0000256" key="1">
    <source>
        <dbReference type="ARBA" id="ARBA00022443"/>
    </source>
</evidence>
<dbReference type="Pfam" id="PF00018">
    <property type="entry name" value="SH3_1"/>
    <property type="match status" value="1"/>
</dbReference>
<dbReference type="PROSITE" id="PS50002">
    <property type="entry name" value="SH3"/>
    <property type="match status" value="1"/>
</dbReference>
<feature type="signal peptide" evidence="4">
    <location>
        <begin position="1"/>
        <end position="22"/>
    </location>
</feature>
<sequence length="469" mass="54533">MKNLIFIKLSFILLFFALEIQGVKYKKKKITNNNNAYAEDKIEATHPYCEHFANSTNKLYLSKSKLQSLNQFILEESEFTKLPDGAKLDYYIRYSLISRGLCYYDEINAKEINKMDKFDITVFNNDGSVKETYKDSIRYDKTVNCYLYYEKYMYEDEESINALKDHRIGLNHLSIYYNAVSNFLNNESLCPYPSEEMKSIADLRPNEDRTNVIIEERRKFLEDIGNLYTRLSNTYFNEYLNEKDVLQYESTLEYDTNNSEIVNCGYPTQNLKNEYCKKTNDGNCCPLIKNQTPFEYKFNMEPFYYGVIVSSAFIIIGSFFSAKIVKEIKMQENIKKSLHQQEKQYQESSNQNLQNAYNEGFDPKLQTFNSNSRNLNGTLRNTGTMKSSNGSTLGMNNGATLRNGGGRYPPNSYNVAEDYNSSDARDISLRRGMIVQLIQKFEGGWVMVKDIQSNRQGYAPEYCLGSRMQ</sequence>
<dbReference type="Proteomes" id="UP000193719">
    <property type="component" value="Unassembled WGS sequence"/>
</dbReference>
<dbReference type="InterPro" id="IPR001452">
    <property type="entry name" value="SH3_domain"/>
</dbReference>
<dbReference type="EMBL" id="MCFH01000006">
    <property type="protein sequence ID" value="ORX57122.1"/>
    <property type="molecule type" value="Genomic_DNA"/>
</dbReference>
<protein>
    <recommendedName>
        <fullName evidence="5">SH3 domain-containing protein</fullName>
    </recommendedName>
</protein>
<accession>A0A1Y1VJ98</accession>